<keyword evidence="2" id="KW-0489">Methyltransferase</keyword>
<accession>A0A3A5KIJ4</accession>
<evidence type="ECO:0000313" key="2">
    <source>
        <dbReference type="EMBL" id="RJT30853.1"/>
    </source>
</evidence>
<dbReference type="OrthoDB" id="8772893at2"/>
<dbReference type="RefSeq" id="WP_120017739.1">
    <property type="nucleotide sequence ID" value="NZ_QZWZ01000033.1"/>
</dbReference>
<organism evidence="2 3">
    <name type="scientific">Mesorhizobium waimense</name>
    <dbReference type="NCBI Taxonomy" id="1300307"/>
    <lineage>
        <taxon>Bacteria</taxon>
        <taxon>Pseudomonadati</taxon>
        <taxon>Pseudomonadota</taxon>
        <taxon>Alphaproteobacteria</taxon>
        <taxon>Hyphomicrobiales</taxon>
        <taxon>Phyllobacteriaceae</taxon>
        <taxon>Mesorhizobium</taxon>
    </lineage>
</organism>
<evidence type="ECO:0000259" key="1">
    <source>
        <dbReference type="Pfam" id="PF08241"/>
    </source>
</evidence>
<dbReference type="Pfam" id="PF08241">
    <property type="entry name" value="Methyltransf_11"/>
    <property type="match status" value="1"/>
</dbReference>
<dbReference type="SUPFAM" id="SSF53335">
    <property type="entry name" value="S-adenosyl-L-methionine-dependent methyltransferases"/>
    <property type="match status" value="1"/>
</dbReference>
<dbReference type="GO" id="GO:0032259">
    <property type="term" value="P:methylation"/>
    <property type="evidence" value="ECO:0007669"/>
    <property type="project" value="UniProtKB-KW"/>
</dbReference>
<dbReference type="InterPro" id="IPR029063">
    <property type="entry name" value="SAM-dependent_MTases_sf"/>
</dbReference>
<dbReference type="EMBL" id="QZWZ01000033">
    <property type="protein sequence ID" value="RJT30853.1"/>
    <property type="molecule type" value="Genomic_DNA"/>
</dbReference>
<protein>
    <submittedName>
        <fullName evidence="2">Class I SAM-dependent methyltransferase</fullName>
    </submittedName>
</protein>
<feature type="domain" description="Methyltransferase type 11" evidence="1">
    <location>
        <begin position="53"/>
        <end position="142"/>
    </location>
</feature>
<keyword evidence="3" id="KW-1185">Reference proteome</keyword>
<sequence length="213" mass="23593">MRVARGQAEDGIVIGNTYDKYGTRNPIARRMVEGFESALSGLVAKVNPSTIHEVGCGEGYWVMSWLGQSIDARGTDFSTQVIGMAKENASGRGMDPGRFAVRSIYEVTPERDSADLIVCCEVMEHLEEPQKAFQALQRIVTSDLILSVPREPLWRVLNLARGKYISALGNTPGHLQHWSQRGIVSLASQFFDVAEILSPLPWTMLHCKSMKRG</sequence>
<comment type="caution">
    <text evidence="2">The sequence shown here is derived from an EMBL/GenBank/DDBJ whole genome shotgun (WGS) entry which is preliminary data.</text>
</comment>
<dbReference type="Gene3D" id="3.40.50.150">
    <property type="entry name" value="Vaccinia Virus protein VP39"/>
    <property type="match status" value="1"/>
</dbReference>
<proteinExistence type="predicted"/>
<dbReference type="InterPro" id="IPR013216">
    <property type="entry name" value="Methyltransf_11"/>
</dbReference>
<dbReference type="AlphaFoldDB" id="A0A3A5KIJ4"/>
<name>A0A3A5KIJ4_9HYPH</name>
<evidence type="ECO:0000313" key="3">
    <source>
        <dbReference type="Proteomes" id="UP000272706"/>
    </source>
</evidence>
<dbReference type="GO" id="GO:0008757">
    <property type="term" value="F:S-adenosylmethionine-dependent methyltransferase activity"/>
    <property type="evidence" value="ECO:0007669"/>
    <property type="project" value="InterPro"/>
</dbReference>
<reference evidence="2 3" key="1">
    <citation type="submission" date="2018-09" db="EMBL/GenBank/DDBJ databases">
        <title>Mesorhizobium carmichaelinearum sp. nov. isolated from Carmichaelinea spp. root nodules in New Zealand.</title>
        <authorList>
            <person name="De Meyer S.E."/>
        </authorList>
    </citation>
    <scope>NUCLEOTIDE SEQUENCE [LARGE SCALE GENOMIC DNA]</scope>
    <source>
        <strain evidence="2 3">ICMP19557</strain>
    </source>
</reference>
<gene>
    <name evidence="2" type="ORF">D3227_29455</name>
</gene>
<dbReference type="Proteomes" id="UP000272706">
    <property type="component" value="Unassembled WGS sequence"/>
</dbReference>
<keyword evidence="2" id="KW-0808">Transferase</keyword>